<evidence type="ECO:0000256" key="5">
    <source>
        <dbReference type="PIRSR" id="PIRSR036894-1"/>
    </source>
</evidence>
<dbReference type="CDD" id="cd07010">
    <property type="entry name" value="cupin_PMI_type_I_N_bac"/>
    <property type="match status" value="1"/>
</dbReference>
<dbReference type="EMBL" id="ADVR01000141">
    <property type="protein sequence ID" value="EFO78943.1"/>
    <property type="molecule type" value="Genomic_DNA"/>
</dbReference>
<dbReference type="PANTHER" id="PTHR42742:SF3">
    <property type="entry name" value="FRUCTOKINASE"/>
    <property type="match status" value="1"/>
</dbReference>
<evidence type="ECO:0000256" key="3">
    <source>
        <dbReference type="ARBA" id="ARBA00029741"/>
    </source>
</evidence>
<evidence type="ECO:0000313" key="10">
    <source>
        <dbReference type="Proteomes" id="UP000054010"/>
    </source>
</evidence>
<dbReference type="GO" id="GO:0005975">
    <property type="term" value="P:carbohydrate metabolic process"/>
    <property type="evidence" value="ECO:0007669"/>
    <property type="project" value="InterPro"/>
</dbReference>
<dbReference type="HOGENOM" id="CLU_020529_0_1_0"/>
<dbReference type="Gene3D" id="2.60.120.10">
    <property type="entry name" value="Jelly Rolls"/>
    <property type="match status" value="2"/>
</dbReference>
<proteinExistence type="predicted"/>
<feature type="binding site" evidence="5">
    <location>
        <position position="131"/>
    </location>
    <ligand>
        <name>Zn(2+)</name>
        <dbReference type="ChEBI" id="CHEBI:29105"/>
    </ligand>
</feature>
<reference evidence="9 10" key="1">
    <citation type="journal article" date="2011" name="J. Bacteriol.">
        <title>Draft genome sequence of the anoxygenic filamentous phototrophic bacterium Oscillochloris trichoides subsp. DG-6.</title>
        <authorList>
            <person name="Kuznetsov B.B."/>
            <person name="Ivanovsky R.N."/>
            <person name="Keppen O.I."/>
            <person name="Sukhacheva M.V."/>
            <person name="Bumazhkin B.K."/>
            <person name="Patutina E.O."/>
            <person name="Beletsky A.V."/>
            <person name="Mardanov A.V."/>
            <person name="Baslerov R.V."/>
            <person name="Panteleeva A.N."/>
            <person name="Kolganova T.V."/>
            <person name="Ravin N.V."/>
            <person name="Skryabin K.G."/>
        </authorList>
    </citation>
    <scope>NUCLEOTIDE SEQUENCE [LARGE SCALE GENOMIC DNA]</scope>
    <source>
        <strain evidence="9 10">DG-6</strain>
    </source>
</reference>
<organism evidence="9 10">
    <name type="scientific">Oscillochloris trichoides DG-6</name>
    <dbReference type="NCBI Taxonomy" id="765420"/>
    <lineage>
        <taxon>Bacteria</taxon>
        <taxon>Bacillati</taxon>
        <taxon>Chloroflexota</taxon>
        <taxon>Chloroflexia</taxon>
        <taxon>Chloroflexales</taxon>
        <taxon>Chloroflexineae</taxon>
        <taxon>Oscillochloridaceae</taxon>
        <taxon>Oscillochloris</taxon>
    </lineage>
</organism>
<keyword evidence="1 5" id="KW-0479">Metal-binding</keyword>
<keyword evidence="2 5" id="KW-0862">Zinc</keyword>
<sequence length="358" mass="39435">MGLRPKAPLMNTTLYPLLTTPQIVSPIWGGTRLAPWLDLPPPHPDQIGEIWLIYDQNRVTNGPLAGQSLAELARSYGTTLVGERSFARYGADFPLLAKFIDSAARLSIQVHPDDAYAHRHEAASGFHGKTEAWYILDAAPGADITYGMRQTCDRETFASAVHTGTLEDLLERVPVTPGDMILVPAGTIHAINAGLLIFEIQERSDLTYRVYDYNRRDAKTGQLRELHLDKALDVCTFGPARHAKLPHLNLAPGRDLLVACPYFALERWQLAGHANLEYQGSFEILTMIEGACSLIWAHGELPLRHGDAVVIPDSLKHCSLVGNATLMRVYVPDLTSLMATLRRAGHSEAHLSTTIPTL</sequence>
<evidence type="ECO:0000256" key="6">
    <source>
        <dbReference type="PIRSR" id="PIRSR036894-2"/>
    </source>
</evidence>
<dbReference type="eggNOG" id="COG1482">
    <property type="taxonomic scope" value="Bacteria"/>
</dbReference>
<dbReference type="Pfam" id="PF21621">
    <property type="entry name" value="MPI_cupin_dom"/>
    <property type="match status" value="1"/>
</dbReference>
<feature type="active site" evidence="6">
    <location>
        <position position="209"/>
    </location>
</feature>
<feature type="binding site" evidence="5">
    <location>
        <position position="189"/>
    </location>
    <ligand>
        <name>Zn(2+)</name>
        <dbReference type="ChEBI" id="CHEBI:29105"/>
    </ligand>
</feature>
<comment type="caution">
    <text evidence="9">The sequence shown here is derived from an EMBL/GenBank/DDBJ whole genome shotgun (WGS) entry which is preliminary data.</text>
</comment>
<dbReference type="GO" id="GO:0004476">
    <property type="term" value="F:mannose-6-phosphate isomerase activity"/>
    <property type="evidence" value="ECO:0007669"/>
    <property type="project" value="InterPro"/>
</dbReference>
<dbReference type="PANTHER" id="PTHR42742">
    <property type="entry name" value="TRANSCRIPTIONAL REPRESSOR MPRA"/>
    <property type="match status" value="1"/>
</dbReference>
<dbReference type="InterPro" id="IPR051804">
    <property type="entry name" value="Carb_Metab_Reg_Kinase/Isom"/>
</dbReference>
<dbReference type="GO" id="GO:0008270">
    <property type="term" value="F:zinc ion binding"/>
    <property type="evidence" value="ECO:0007669"/>
    <property type="project" value="InterPro"/>
</dbReference>
<feature type="domain" description="Phosphomannose isomerase type I catalytic" evidence="7">
    <location>
        <begin position="23"/>
        <end position="120"/>
    </location>
</feature>
<evidence type="ECO:0000256" key="4">
    <source>
        <dbReference type="ARBA" id="ARBA00030762"/>
    </source>
</evidence>
<keyword evidence="10" id="KW-1185">Reference proteome</keyword>
<comment type="cofactor">
    <cofactor evidence="5">
        <name>Zn(2+)</name>
        <dbReference type="ChEBI" id="CHEBI:29105"/>
    </cofactor>
    <text evidence="5">Binds 1 zinc ion per subunit.</text>
</comment>
<keyword evidence="9" id="KW-0413">Isomerase</keyword>
<feature type="binding site" evidence="5">
    <location>
        <position position="111"/>
    </location>
    <ligand>
        <name>Zn(2+)</name>
        <dbReference type="ChEBI" id="CHEBI:29105"/>
    </ligand>
</feature>
<evidence type="ECO:0000256" key="2">
    <source>
        <dbReference type="ARBA" id="ARBA00022833"/>
    </source>
</evidence>
<dbReference type="SUPFAM" id="SSF51182">
    <property type="entry name" value="RmlC-like cupins"/>
    <property type="match status" value="1"/>
</dbReference>
<dbReference type="PIRSF" id="PIRSF036894">
    <property type="entry name" value="PMI_Firm_short"/>
    <property type="match status" value="1"/>
</dbReference>
<evidence type="ECO:0000256" key="1">
    <source>
        <dbReference type="ARBA" id="ARBA00022723"/>
    </source>
</evidence>
<evidence type="ECO:0000259" key="7">
    <source>
        <dbReference type="Pfam" id="PF20511"/>
    </source>
</evidence>
<dbReference type="InterPro" id="IPR046457">
    <property type="entry name" value="PMI_typeI_cat"/>
</dbReference>
<evidence type="ECO:0000313" key="9">
    <source>
        <dbReference type="EMBL" id="EFO78943.1"/>
    </source>
</evidence>
<dbReference type="InterPro" id="IPR011051">
    <property type="entry name" value="RmlC_Cupin_sf"/>
</dbReference>
<evidence type="ECO:0000259" key="8">
    <source>
        <dbReference type="Pfam" id="PF21621"/>
    </source>
</evidence>
<dbReference type="STRING" id="765420.OSCT_3188"/>
<protein>
    <recommendedName>
        <fullName evidence="3">Phosphohexomutase</fullName>
    </recommendedName>
    <alternativeName>
        <fullName evidence="4">Phosphomannose isomerase</fullName>
    </alternativeName>
</protein>
<dbReference type="AlphaFoldDB" id="E1IIN7"/>
<dbReference type="Proteomes" id="UP000054010">
    <property type="component" value="Unassembled WGS sequence"/>
</dbReference>
<gene>
    <name evidence="9" type="ORF">OSCT_3188</name>
</gene>
<feature type="domain" description="Mannose-6-phosphate isomerase cupin" evidence="8">
    <location>
        <begin position="258"/>
        <end position="331"/>
    </location>
</feature>
<name>E1IIN7_9CHLR</name>
<accession>E1IIN7</accession>
<dbReference type="Pfam" id="PF20511">
    <property type="entry name" value="PMI_typeI_cat"/>
    <property type="match status" value="1"/>
</dbReference>
<dbReference type="InterPro" id="IPR014710">
    <property type="entry name" value="RmlC-like_jellyroll"/>
</dbReference>
<dbReference type="InterPro" id="IPR014628">
    <property type="entry name" value="Man6P_isomerase_Firm_short"/>
</dbReference>
<dbReference type="InterPro" id="IPR049071">
    <property type="entry name" value="MPI_cupin_dom"/>
</dbReference>